<feature type="transmembrane region" description="Helical" evidence="2">
    <location>
        <begin position="12"/>
        <end position="29"/>
    </location>
</feature>
<dbReference type="EMBL" id="BMEA01000001">
    <property type="protein sequence ID" value="GGB73889.1"/>
    <property type="molecule type" value="Genomic_DNA"/>
</dbReference>
<dbReference type="InterPro" id="IPR005693">
    <property type="entry name" value="Mce"/>
</dbReference>
<dbReference type="RefSeq" id="WP_035946929.1">
    <property type="nucleotide sequence ID" value="NZ_BMEA01000001.1"/>
</dbReference>
<keyword evidence="2" id="KW-0472">Membrane</keyword>
<name>A0A8H9FUE9_9MICO</name>
<keyword evidence="2" id="KW-0812">Transmembrane</keyword>
<feature type="domain" description="Mce/MlaD" evidence="3">
    <location>
        <begin position="34"/>
        <end position="108"/>
    </location>
</feature>
<reference evidence="5" key="1">
    <citation type="journal article" date="2014" name="Int. J. Syst. Evol. Microbiol.">
        <title>Complete genome sequence of Corynebacterium casei LMG S-19264T (=DSM 44701T), isolated from a smear-ripened cheese.</title>
        <authorList>
            <consortium name="US DOE Joint Genome Institute (JGI-PGF)"/>
            <person name="Walter F."/>
            <person name="Albersmeier A."/>
            <person name="Kalinowski J."/>
            <person name="Ruckert C."/>
        </authorList>
    </citation>
    <scope>NUCLEOTIDE SEQUENCE</scope>
    <source>
        <strain evidence="5">CGMCC 1.10749</strain>
    </source>
</reference>
<dbReference type="GO" id="GO:0005576">
    <property type="term" value="C:extracellular region"/>
    <property type="evidence" value="ECO:0007669"/>
    <property type="project" value="TreeGrafter"/>
</dbReference>
<feature type="coiled-coil region" evidence="1">
    <location>
        <begin position="218"/>
        <end position="249"/>
    </location>
</feature>
<dbReference type="InterPro" id="IPR003399">
    <property type="entry name" value="Mce/MlaD"/>
</dbReference>
<keyword evidence="2" id="KW-1133">Transmembrane helix</keyword>
<accession>A0A8H9FUE9</accession>
<evidence type="ECO:0000313" key="6">
    <source>
        <dbReference type="Proteomes" id="UP000628079"/>
    </source>
</evidence>
<dbReference type="Pfam" id="PF02470">
    <property type="entry name" value="MlaD"/>
    <property type="match status" value="1"/>
</dbReference>
<comment type="caution">
    <text evidence="5">The sequence shown here is derived from an EMBL/GenBank/DDBJ whole genome shotgun (WGS) entry which is preliminary data.</text>
</comment>
<evidence type="ECO:0000313" key="5">
    <source>
        <dbReference type="EMBL" id="GGB73889.1"/>
    </source>
</evidence>
<evidence type="ECO:0000256" key="1">
    <source>
        <dbReference type="SAM" id="Coils"/>
    </source>
</evidence>
<dbReference type="NCBIfam" id="TIGR00996">
    <property type="entry name" value="Mtu_fam_mce"/>
    <property type="match status" value="1"/>
</dbReference>
<proteinExistence type="predicted"/>
<dbReference type="PANTHER" id="PTHR33371">
    <property type="entry name" value="INTERMEMBRANE PHOSPHOLIPID TRANSPORT SYSTEM BINDING PROTEIN MLAD-RELATED"/>
    <property type="match status" value="1"/>
</dbReference>
<evidence type="ECO:0000256" key="2">
    <source>
        <dbReference type="SAM" id="Phobius"/>
    </source>
</evidence>
<dbReference type="Proteomes" id="UP000628079">
    <property type="component" value="Unassembled WGS sequence"/>
</dbReference>
<dbReference type="PANTHER" id="PTHR33371:SF4">
    <property type="entry name" value="INTERMEMBRANE PHOSPHOLIPID TRANSPORT SYSTEM BINDING PROTEIN MLAD"/>
    <property type="match status" value="1"/>
</dbReference>
<dbReference type="InterPro" id="IPR052336">
    <property type="entry name" value="MlaD_Phospholipid_Transporter"/>
</dbReference>
<keyword evidence="1" id="KW-0175">Coiled coil</keyword>
<protein>
    <submittedName>
        <fullName evidence="5">ABC transporter substrate-binding protein</fullName>
    </submittedName>
</protein>
<evidence type="ECO:0000259" key="4">
    <source>
        <dbReference type="Pfam" id="PF11887"/>
    </source>
</evidence>
<feature type="domain" description="Mammalian cell entry C-terminal" evidence="4">
    <location>
        <begin position="115"/>
        <end position="292"/>
    </location>
</feature>
<sequence length="417" mass="42903">MKHGSKPVLGKIVAALVVVGLVAAAVAFWPSGGTKTVSGDFGRAVGLFPGSDVRVLGVRVGEVKAVEPRGESVRVTFEVDDDVKVPADAKAAVVAPSLVSDRYVQLLPAYTTGPEMRDGARIPQERTAVPVELDRVSQSLDDLMVALGPDGANKEGALTRVLDTGARNLEGNGENLHEMNRNLSQAVQTFAEGRGDLFATVKNLETFTGMLATNDAQVRRLNADLSKVSDQLDGERDDLEAALKNLAVALAEISTFVKDNRAVLTEDIDQLTSLTTAVAAKRDSLAATLDNAPVALSNLQLAYNPPSGTLDTRANVEGLDDPALILCSLLTGATGTGNANPNLCTTLQGLIPKGGLPGALNLPGLSAIPAAMTLAEAGVVAPPAAAAEAAAAKASSTEVLVRGADATLGGLLPKDTP</sequence>
<reference evidence="5" key="2">
    <citation type="submission" date="2020-09" db="EMBL/GenBank/DDBJ databases">
        <authorList>
            <person name="Sun Q."/>
            <person name="Zhou Y."/>
        </authorList>
    </citation>
    <scope>NUCLEOTIDE SEQUENCE</scope>
    <source>
        <strain evidence="5">CGMCC 1.10749</strain>
    </source>
</reference>
<organism evidence="5 6">
    <name type="scientific">Knoellia flava</name>
    <dbReference type="NCBI Taxonomy" id="913969"/>
    <lineage>
        <taxon>Bacteria</taxon>
        <taxon>Bacillati</taxon>
        <taxon>Actinomycetota</taxon>
        <taxon>Actinomycetes</taxon>
        <taxon>Micrococcales</taxon>
        <taxon>Intrasporangiaceae</taxon>
        <taxon>Knoellia</taxon>
    </lineage>
</organism>
<dbReference type="AlphaFoldDB" id="A0A8H9FUE9"/>
<evidence type="ECO:0000259" key="3">
    <source>
        <dbReference type="Pfam" id="PF02470"/>
    </source>
</evidence>
<dbReference type="Pfam" id="PF11887">
    <property type="entry name" value="Mce4_CUP1"/>
    <property type="match status" value="1"/>
</dbReference>
<gene>
    <name evidence="5" type="ORF">GCM10011314_11680</name>
</gene>
<dbReference type="InterPro" id="IPR024516">
    <property type="entry name" value="Mce_C"/>
</dbReference>